<evidence type="ECO:0000256" key="1">
    <source>
        <dbReference type="RuleBase" id="RU003651"/>
    </source>
</evidence>
<dbReference type="Pfam" id="PF01434">
    <property type="entry name" value="Peptidase_M41"/>
    <property type="match status" value="1"/>
</dbReference>
<evidence type="ECO:0000259" key="2">
    <source>
        <dbReference type="SMART" id="SM00382"/>
    </source>
</evidence>
<comment type="caution">
    <text evidence="3">The sequence shown here is derived from an EMBL/GenBank/DDBJ whole genome shotgun (WGS) entry which is preliminary data.</text>
</comment>
<dbReference type="AlphaFoldDB" id="A0A4Q0MDI2"/>
<keyword evidence="4" id="KW-1185">Reference proteome</keyword>
<dbReference type="Gene3D" id="1.20.58.760">
    <property type="entry name" value="Peptidase M41"/>
    <property type="match status" value="1"/>
</dbReference>
<dbReference type="GO" id="GO:0004222">
    <property type="term" value="F:metalloendopeptidase activity"/>
    <property type="evidence" value="ECO:0007669"/>
    <property type="project" value="InterPro"/>
</dbReference>
<dbReference type="InterPro" id="IPR003959">
    <property type="entry name" value="ATPase_AAA_core"/>
</dbReference>
<dbReference type="GO" id="GO:0016887">
    <property type="term" value="F:ATP hydrolysis activity"/>
    <property type="evidence" value="ECO:0007669"/>
    <property type="project" value="InterPro"/>
</dbReference>
<dbReference type="InterPro" id="IPR003960">
    <property type="entry name" value="ATPase_AAA_CS"/>
</dbReference>
<dbReference type="GO" id="GO:0005524">
    <property type="term" value="F:ATP binding"/>
    <property type="evidence" value="ECO:0007669"/>
    <property type="project" value="UniProtKB-KW"/>
</dbReference>
<dbReference type="GO" id="GO:0005886">
    <property type="term" value="C:plasma membrane"/>
    <property type="evidence" value="ECO:0007669"/>
    <property type="project" value="TreeGrafter"/>
</dbReference>
<dbReference type="PROSITE" id="PS00674">
    <property type="entry name" value="AAA"/>
    <property type="match status" value="1"/>
</dbReference>
<dbReference type="Gene3D" id="3.40.50.300">
    <property type="entry name" value="P-loop containing nucleotide triphosphate hydrolases"/>
    <property type="match status" value="1"/>
</dbReference>
<dbReference type="InterPro" id="IPR037219">
    <property type="entry name" value="Peptidase_M41-like"/>
</dbReference>
<dbReference type="InterPro" id="IPR027417">
    <property type="entry name" value="P-loop_NTPase"/>
</dbReference>
<comment type="similarity">
    <text evidence="1">Belongs to the AAA ATPase family.</text>
</comment>
<dbReference type="Pfam" id="PF00004">
    <property type="entry name" value="AAA"/>
    <property type="match status" value="1"/>
</dbReference>
<dbReference type="SUPFAM" id="SSF52540">
    <property type="entry name" value="P-loop containing nucleoside triphosphate hydrolases"/>
    <property type="match status" value="1"/>
</dbReference>
<dbReference type="PANTHER" id="PTHR23076">
    <property type="entry name" value="METALLOPROTEASE M41 FTSH"/>
    <property type="match status" value="1"/>
</dbReference>
<organism evidence="3 4">
    <name type="scientific">Hansschlegelia zhihuaiae</name>
    <dbReference type="NCBI Taxonomy" id="405005"/>
    <lineage>
        <taxon>Bacteria</taxon>
        <taxon>Pseudomonadati</taxon>
        <taxon>Pseudomonadota</taxon>
        <taxon>Alphaproteobacteria</taxon>
        <taxon>Hyphomicrobiales</taxon>
        <taxon>Methylopilaceae</taxon>
        <taxon>Hansschlegelia</taxon>
    </lineage>
</organism>
<accession>A0A4Q0MDI2</accession>
<reference evidence="3 4" key="1">
    <citation type="submission" date="2018-12" db="EMBL/GenBank/DDBJ databases">
        <title>bacterium Hansschlegelia zhihuaiae S113.</title>
        <authorList>
            <person name="He J."/>
        </authorList>
    </citation>
    <scope>NUCLEOTIDE SEQUENCE [LARGE SCALE GENOMIC DNA]</scope>
    <source>
        <strain evidence="3 4">S 113</strain>
    </source>
</reference>
<keyword evidence="1" id="KW-0067">ATP-binding</keyword>
<proteinExistence type="inferred from homology"/>
<dbReference type="InterPro" id="IPR003593">
    <property type="entry name" value="AAA+_ATPase"/>
</dbReference>
<dbReference type="Proteomes" id="UP000289708">
    <property type="component" value="Unassembled WGS sequence"/>
</dbReference>
<gene>
    <name evidence="3" type="ORF">EK403_15415</name>
</gene>
<sequence>MIRRRPTSPAARLKRRLRPKRPASLKISARHVRRTERTDDDDDLEYLDAIPEYGAGTPRILLAKAVLAAAIPSEVKKAFKARLPIIVLVDAPTVVWTEAIAAQASVLFPGVRVISATKPPARGTTPDCPPPTSPILAVTPNRSWLSPAAVAAADFSFRLEVRPASVAQAIASFCGRKSCQVTASDYASLDLTDLAFAMRPNSTPEECVERMHRAIRSRASATPTDRTAELSQLAGFGEAAQSMRLIALDFVSQREIGGNIVLPNILLYGPPGTGKTTLARSFARTVNAPLIQTSVAEWFTSSAGHLGDVASAAQRFFEQATALAPSVALIDEIDAIPNRETMDDRDRSWWTPIITGLLVQIDQLRARSRGVVLIAATNHKSKLDSALIRPGRFDLHIQIRGPQTEKEIEGVFRHYLGDDLVDDDLTAAIRLAGKPTGAIIEAWVSRARDEARRDQRILSFSDLVAIIAPADKRSPQEIEEVALHEAAHAVVACALGLEVISASIIDTETSGGVTELGHGSSIFSRRELECRAVAILAGRACDERLSRGPTSGAASDLWKSTALVLDIHSRLGLGDTLVSRESIDAAHLSLDPHLRSMVEQDLRRLMNEARDHVERLEQPIRALAARLVRHRVVLANEIHGCLGGGFGERSSVSPSETAP</sequence>
<keyword evidence="1" id="KW-0547">Nucleotide-binding</keyword>
<evidence type="ECO:0000313" key="4">
    <source>
        <dbReference type="Proteomes" id="UP000289708"/>
    </source>
</evidence>
<dbReference type="GO" id="GO:0004176">
    <property type="term" value="F:ATP-dependent peptidase activity"/>
    <property type="evidence" value="ECO:0007669"/>
    <property type="project" value="InterPro"/>
</dbReference>
<dbReference type="CDD" id="cd19481">
    <property type="entry name" value="RecA-like_protease"/>
    <property type="match status" value="1"/>
</dbReference>
<dbReference type="EMBL" id="RYFI01000015">
    <property type="protein sequence ID" value="RXF71457.1"/>
    <property type="molecule type" value="Genomic_DNA"/>
</dbReference>
<dbReference type="SMART" id="SM00382">
    <property type="entry name" value="AAA"/>
    <property type="match status" value="1"/>
</dbReference>
<evidence type="ECO:0000313" key="3">
    <source>
        <dbReference type="EMBL" id="RXF71457.1"/>
    </source>
</evidence>
<protein>
    <submittedName>
        <fullName evidence="3">AAA family ATPase</fullName>
    </submittedName>
</protein>
<dbReference type="PANTHER" id="PTHR23076:SF97">
    <property type="entry name" value="ATP-DEPENDENT ZINC METALLOPROTEASE YME1L1"/>
    <property type="match status" value="1"/>
</dbReference>
<name>A0A4Q0MDI2_9HYPH</name>
<dbReference type="SUPFAM" id="SSF140990">
    <property type="entry name" value="FtsH protease domain-like"/>
    <property type="match status" value="1"/>
</dbReference>
<dbReference type="GO" id="GO:0006508">
    <property type="term" value="P:proteolysis"/>
    <property type="evidence" value="ECO:0007669"/>
    <property type="project" value="InterPro"/>
</dbReference>
<dbReference type="GO" id="GO:0030163">
    <property type="term" value="P:protein catabolic process"/>
    <property type="evidence" value="ECO:0007669"/>
    <property type="project" value="TreeGrafter"/>
</dbReference>
<feature type="domain" description="AAA+ ATPase" evidence="2">
    <location>
        <begin position="261"/>
        <end position="403"/>
    </location>
</feature>
<dbReference type="InterPro" id="IPR000642">
    <property type="entry name" value="Peptidase_M41"/>
</dbReference>